<sequence length="172" mass="18315">MVTTKMSASFFALILVGLIERNSEAAPVRDYDGVPSGILHPISGTVPISVPRRRPNAADKILKAIRARVDKNHASDLDSSIRNDIMIDALAPPECFDKYGIRDGVLKHTIRGTRDVIGAIIQDIQGLGQGILKNLPLVPHVINGIAEAVTTVLCGAEDAVSDVISGFDDGPN</sequence>
<feature type="signal peptide" evidence="1">
    <location>
        <begin position="1"/>
        <end position="25"/>
    </location>
</feature>
<comment type="caution">
    <text evidence="2">The sequence shown here is derived from an EMBL/GenBank/DDBJ whole genome shotgun (WGS) entry which is preliminary data.</text>
</comment>
<feature type="chain" id="PRO_5043427211" evidence="1">
    <location>
        <begin position="26"/>
        <end position="172"/>
    </location>
</feature>
<reference evidence="2 3" key="1">
    <citation type="submission" date="2024-04" db="EMBL/GenBank/DDBJ databases">
        <authorList>
            <person name="Rising A."/>
            <person name="Reimegard J."/>
            <person name="Sonavane S."/>
            <person name="Akerstrom W."/>
            <person name="Nylinder S."/>
            <person name="Hedman E."/>
            <person name="Kallberg Y."/>
        </authorList>
    </citation>
    <scope>NUCLEOTIDE SEQUENCE [LARGE SCALE GENOMIC DNA]</scope>
</reference>
<keyword evidence="3" id="KW-1185">Reference proteome</keyword>
<gene>
    <name evidence="2" type="ORF">LARSCL_LOCUS20825</name>
</gene>
<proteinExistence type="predicted"/>
<name>A0AAV2BR91_9ARAC</name>
<dbReference type="EMBL" id="CAXIEN010000461">
    <property type="protein sequence ID" value="CAL1298397.1"/>
    <property type="molecule type" value="Genomic_DNA"/>
</dbReference>
<evidence type="ECO:0000313" key="3">
    <source>
        <dbReference type="Proteomes" id="UP001497382"/>
    </source>
</evidence>
<keyword evidence="1" id="KW-0732">Signal</keyword>
<protein>
    <submittedName>
        <fullName evidence="2">Uncharacterized protein</fullName>
    </submittedName>
</protein>
<dbReference type="AlphaFoldDB" id="A0AAV2BR91"/>
<dbReference type="Proteomes" id="UP001497382">
    <property type="component" value="Unassembled WGS sequence"/>
</dbReference>
<organism evidence="2 3">
    <name type="scientific">Larinioides sclopetarius</name>
    <dbReference type="NCBI Taxonomy" id="280406"/>
    <lineage>
        <taxon>Eukaryota</taxon>
        <taxon>Metazoa</taxon>
        <taxon>Ecdysozoa</taxon>
        <taxon>Arthropoda</taxon>
        <taxon>Chelicerata</taxon>
        <taxon>Arachnida</taxon>
        <taxon>Araneae</taxon>
        <taxon>Araneomorphae</taxon>
        <taxon>Entelegynae</taxon>
        <taxon>Araneoidea</taxon>
        <taxon>Araneidae</taxon>
        <taxon>Larinioides</taxon>
    </lineage>
</organism>
<accession>A0AAV2BR91</accession>
<feature type="non-terminal residue" evidence="2">
    <location>
        <position position="172"/>
    </location>
</feature>
<evidence type="ECO:0000313" key="2">
    <source>
        <dbReference type="EMBL" id="CAL1298397.1"/>
    </source>
</evidence>
<evidence type="ECO:0000256" key="1">
    <source>
        <dbReference type="SAM" id="SignalP"/>
    </source>
</evidence>